<feature type="transmembrane region" description="Helical" evidence="5">
    <location>
        <begin position="316"/>
        <end position="339"/>
    </location>
</feature>
<proteinExistence type="predicted"/>
<feature type="transmembrane region" description="Helical" evidence="5">
    <location>
        <begin position="372"/>
        <end position="394"/>
    </location>
</feature>
<name>A0A101JI62_9ACTN</name>
<gene>
    <name evidence="7" type="ORF">ADL12_30690</name>
</gene>
<dbReference type="PANTHER" id="PTHR23501">
    <property type="entry name" value="MAJOR FACILITATOR SUPERFAMILY"/>
    <property type="match status" value="1"/>
</dbReference>
<keyword evidence="8" id="KW-1185">Reference proteome</keyword>
<feature type="transmembrane region" description="Helical" evidence="5">
    <location>
        <begin position="232"/>
        <end position="256"/>
    </location>
</feature>
<dbReference type="EMBL" id="LLZG01000356">
    <property type="protein sequence ID" value="KUL27244.1"/>
    <property type="molecule type" value="Genomic_DNA"/>
</dbReference>
<feature type="transmembrane region" description="Helical" evidence="5">
    <location>
        <begin position="60"/>
        <end position="78"/>
    </location>
</feature>
<feature type="domain" description="Major facilitator superfamily (MFS) profile" evidence="6">
    <location>
        <begin position="23"/>
        <end position="473"/>
    </location>
</feature>
<keyword evidence="2 5" id="KW-0812">Transmembrane</keyword>
<evidence type="ECO:0000259" key="6">
    <source>
        <dbReference type="PROSITE" id="PS50850"/>
    </source>
</evidence>
<feature type="transmembrane region" description="Helical" evidence="5">
    <location>
        <begin position="174"/>
        <end position="195"/>
    </location>
</feature>
<protein>
    <submittedName>
        <fullName evidence="7">MFS transporter</fullName>
    </submittedName>
</protein>
<evidence type="ECO:0000313" key="7">
    <source>
        <dbReference type="EMBL" id="KUL27244.1"/>
    </source>
</evidence>
<comment type="subcellular location">
    <subcellularLocation>
        <location evidence="1">Cell membrane</location>
        <topology evidence="1">Multi-pass membrane protein</topology>
    </subcellularLocation>
</comment>
<dbReference type="SUPFAM" id="SSF103473">
    <property type="entry name" value="MFS general substrate transporter"/>
    <property type="match status" value="2"/>
</dbReference>
<reference evidence="8" key="1">
    <citation type="submission" date="2015-10" db="EMBL/GenBank/DDBJ databases">
        <authorList>
            <person name="Ju K.-S."/>
            <person name="Doroghazi J.R."/>
            <person name="Metcalf W.W."/>
        </authorList>
    </citation>
    <scope>NUCLEOTIDE SEQUENCE [LARGE SCALE GENOMIC DNA]</scope>
    <source>
        <strain evidence="8">NRRL 3151</strain>
    </source>
</reference>
<feature type="transmembrane region" description="Helical" evidence="5">
    <location>
        <begin position="446"/>
        <end position="468"/>
    </location>
</feature>
<dbReference type="InterPro" id="IPR020846">
    <property type="entry name" value="MFS_dom"/>
</dbReference>
<keyword evidence="3 5" id="KW-1133">Transmembrane helix</keyword>
<dbReference type="PANTHER" id="PTHR23501:SF197">
    <property type="entry name" value="COMD"/>
    <property type="match status" value="1"/>
</dbReference>
<feature type="transmembrane region" description="Helical" evidence="5">
    <location>
        <begin position="276"/>
        <end position="296"/>
    </location>
</feature>
<feature type="transmembrane region" description="Helical" evidence="5">
    <location>
        <begin position="207"/>
        <end position="226"/>
    </location>
</feature>
<dbReference type="AlphaFoldDB" id="A0A101JI62"/>
<dbReference type="Gene3D" id="1.20.1250.20">
    <property type="entry name" value="MFS general substrate transporter like domains"/>
    <property type="match status" value="2"/>
</dbReference>
<dbReference type="CDD" id="cd17504">
    <property type="entry name" value="MFS_MMR_MDR_like"/>
    <property type="match status" value="1"/>
</dbReference>
<accession>A0A101JI62</accession>
<sequence length="496" mass="49960">MSDAPTRPAEAAGGAAPPRSNGVVAVLAFAGIVVSLMQTLVIPIVPELPKLLDAPASDTAWAVTATLLAAAVATPVMGRLGDMYGKRRMLLVSVLLLVTGSVVCALSESLVPMIVGRVLQGLASGVIPLGISIMRDELPAERLGSATALMSASLGIGGALGLPAAALIADNFDWHVLFWTSAGMGVVALVCVLLVVPESKVRTGGRFDLVGGVGMAAGLVCLLLAVSKGADWGWGSGTTLGLFAAAVVILLAWGWWELRVEQPLVDLRTTARRQVLVTNLASIAVGFAMFAMSLVIPQLLQLPAQTGYGLGRSMLVAGLCMAPSGLVMMATAPVSAAISRAKGPKVTLMVGVLIVAAGYGLNIVLMSEVWHFVLVACIIGAGVGFGYGSMPALIMSAVPASETAAANSLNTLMRSLGTSTASAVAGVILAQMTTDLGGYALPSENAFKVVLAVGAGAALLAFVVASFIPRQGVAAAGGEPVAEGAAAESVGATAKS</sequence>
<evidence type="ECO:0000256" key="3">
    <source>
        <dbReference type="ARBA" id="ARBA00022989"/>
    </source>
</evidence>
<dbReference type="InterPro" id="IPR011701">
    <property type="entry name" value="MFS"/>
</dbReference>
<dbReference type="RefSeq" id="WP_062707647.1">
    <property type="nucleotide sequence ID" value="NZ_LLZG01000356.1"/>
</dbReference>
<evidence type="ECO:0000256" key="4">
    <source>
        <dbReference type="ARBA" id="ARBA00023136"/>
    </source>
</evidence>
<dbReference type="InterPro" id="IPR036259">
    <property type="entry name" value="MFS_trans_sf"/>
</dbReference>
<evidence type="ECO:0000256" key="2">
    <source>
        <dbReference type="ARBA" id="ARBA00022692"/>
    </source>
</evidence>
<comment type="caution">
    <text evidence="7">The sequence shown here is derived from an EMBL/GenBank/DDBJ whole genome shotgun (WGS) entry which is preliminary data.</text>
</comment>
<keyword evidence="4 5" id="KW-0472">Membrane</keyword>
<feature type="transmembrane region" description="Helical" evidence="5">
    <location>
        <begin position="146"/>
        <end position="168"/>
    </location>
</feature>
<dbReference type="GO" id="GO:0022857">
    <property type="term" value="F:transmembrane transporter activity"/>
    <property type="evidence" value="ECO:0007669"/>
    <property type="project" value="InterPro"/>
</dbReference>
<evidence type="ECO:0000256" key="1">
    <source>
        <dbReference type="ARBA" id="ARBA00004651"/>
    </source>
</evidence>
<dbReference type="GO" id="GO:0005886">
    <property type="term" value="C:plasma membrane"/>
    <property type="evidence" value="ECO:0007669"/>
    <property type="project" value="UniProtKB-SubCell"/>
</dbReference>
<dbReference type="Proteomes" id="UP000053923">
    <property type="component" value="Unassembled WGS sequence"/>
</dbReference>
<dbReference type="PROSITE" id="PS50850">
    <property type="entry name" value="MFS"/>
    <property type="match status" value="1"/>
</dbReference>
<feature type="transmembrane region" description="Helical" evidence="5">
    <location>
        <begin position="90"/>
        <end position="108"/>
    </location>
</feature>
<feature type="transmembrane region" description="Helical" evidence="5">
    <location>
        <begin position="23"/>
        <end position="45"/>
    </location>
</feature>
<dbReference type="OrthoDB" id="4484751at2"/>
<dbReference type="Pfam" id="PF07690">
    <property type="entry name" value="MFS_1"/>
    <property type="match status" value="1"/>
</dbReference>
<evidence type="ECO:0000256" key="5">
    <source>
        <dbReference type="SAM" id="Phobius"/>
    </source>
</evidence>
<organism evidence="7 8">
    <name type="scientific">Streptomyces regalis</name>
    <dbReference type="NCBI Taxonomy" id="68262"/>
    <lineage>
        <taxon>Bacteria</taxon>
        <taxon>Bacillati</taxon>
        <taxon>Actinomycetota</taxon>
        <taxon>Actinomycetes</taxon>
        <taxon>Kitasatosporales</taxon>
        <taxon>Streptomycetaceae</taxon>
        <taxon>Streptomyces</taxon>
    </lineage>
</organism>
<feature type="transmembrane region" description="Helical" evidence="5">
    <location>
        <begin position="346"/>
        <end position="366"/>
    </location>
</feature>
<evidence type="ECO:0000313" key="8">
    <source>
        <dbReference type="Proteomes" id="UP000053923"/>
    </source>
</evidence>